<evidence type="ECO:0000256" key="1">
    <source>
        <dbReference type="SAM" id="MobiDB-lite"/>
    </source>
</evidence>
<dbReference type="Proteomes" id="UP000484988">
    <property type="component" value="Unassembled WGS sequence"/>
</dbReference>
<protein>
    <submittedName>
        <fullName evidence="2">Uncharacterized protein</fullName>
    </submittedName>
</protein>
<keyword evidence="3" id="KW-1185">Reference proteome</keyword>
<proteinExistence type="predicted"/>
<evidence type="ECO:0000313" key="3">
    <source>
        <dbReference type="Proteomes" id="UP000484988"/>
    </source>
</evidence>
<organism evidence="2 3">
    <name type="scientific">Streptomyces pacificus</name>
    <dbReference type="NCBI Taxonomy" id="2705029"/>
    <lineage>
        <taxon>Bacteria</taxon>
        <taxon>Bacillati</taxon>
        <taxon>Actinomycetota</taxon>
        <taxon>Actinomycetes</taxon>
        <taxon>Kitasatosporales</taxon>
        <taxon>Streptomycetaceae</taxon>
        <taxon>Streptomyces</taxon>
    </lineage>
</organism>
<name>A0A6A0B0Z7_9ACTN</name>
<comment type="caution">
    <text evidence="2">The sequence shown here is derived from an EMBL/GenBank/DDBJ whole genome shotgun (WGS) entry which is preliminary data.</text>
</comment>
<feature type="compositionally biased region" description="Low complexity" evidence="1">
    <location>
        <begin position="66"/>
        <end position="81"/>
    </location>
</feature>
<sequence>MPAITEAATAVAAALTTGRRLVVVRTPPVADCPFSRSAESAWSAYGRERRRASPLRRACPEALGATARGGARRSGQAARAACHPVRGGRHAGGTDRHPAPMTAGKNTPAMSHGRQLADGREQTGQVILEGPTRNQGP</sequence>
<dbReference type="AlphaFoldDB" id="A0A6A0B0Z7"/>
<dbReference type="EMBL" id="BLLG01000016">
    <property type="protein sequence ID" value="GFH38383.1"/>
    <property type="molecule type" value="Genomic_DNA"/>
</dbReference>
<accession>A0A6A0B0Z7</accession>
<evidence type="ECO:0000313" key="2">
    <source>
        <dbReference type="EMBL" id="GFH38383.1"/>
    </source>
</evidence>
<feature type="region of interest" description="Disordered" evidence="1">
    <location>
        <begin position="66"/>
        <end position="137"/>
    </location>
</feature>
<reference evidence="2 3" key="1">
    <citation type="submission" date="2020-02" db="EMBL/GenBank/DDBJ databases">
        <title>Whole Genome Shotgun Sequence of Streptomyces sp. strain CWH03.</title>
        <authorList>
            <person name="Dohra H."/>
            <person name="Kodani S."/>
            <person name="Yamamura H."/>
        </authorList>
    </citation>
    <scope>NUCLEOTIDE SEQUENCE [LARGE SCALE GENOMIC DNA]</scope>
    <source>
        <strain evidence="2 3">CWH03</strain>
    </source>
</reference>
<gene>
    <name evidence="2" type="ORF">SCWH03_46250</name>
</gene>